<dbReference type="InterPro" id="IPR007627">
    <property type="entry name" value="RNA_pol_sigma70_r2"/>
</dbReference>
<dbReference type="InterPro" id="IPR013249">
    <property type="entry name" value="RNA_pol_sigma70_r4_t2"/>
</dbReference>
<evidence type="ECO:0000259" key="7">
    <source>
        <dbReference type="Pfam" id="PF08281"/>
    </source>
</evidence>
<dbReference type="RefSeq" id="WP_246656142.1">
    <property type="nucleotide sequence ID" value="NZ_CP061913.1"/>
</dbReference>
<comment type="caution">
    <text evidence="8">The sequence shown here is derived from an EMBL/GenBank/DDBJ whole genome shotgun (WGS) entry which is preliminary data.</text>
</comment>
<sequence>MTTIHTLDGVPPPTVAGRAMPPDFTECYAASFAPVAGQLAVYLGSTEEAQEVTQEAFTRAWSRWARISRYDDPAAWVRRVAWNLATSRIRRARTALRHWRTQRPEPVAGPGPERVALAHALATLPPAQRRAVVLHYLAGLPVAEIAELCRVREGAVRTWLYRARIALAKHLTDEVDDSA</sequence>
<proteinExistence type="inferred from homology"/>
<evidence type="ECO:0000256" key="5">
    <source>
        <dbReference type="ARBA" id="ARBA00023163"/>
    </source>
</evidence>
<evidence type="ECO:0000256" key="3">
    <source>
        <dbReference type="ARBA" id="ARBA00023082"/>
    </source>
</evidence>
<dbReference type="Gene3D" id="1.10.10.10">
    <property type="entry name" value="Winged helix-like DNA-binding domain superfamily/Winged helix DNA-binding domain"/>
    <property type="match status" value="1"/>
</dbReference>
<gene>
    <name evidence="8" type="ORF">ACFFTR_24675</name>
</gene>
<name>A0ABV5MBQ5_9ACTN</name>
<accession>A0ABV5MBQ5</accession>
<keyword evidence="2" id="KW-0805">Transcription regulation</keyword>
<dbReference type="Proteomes" id="UP001589608">
    <property type="component" value="Unassembled WGS sequence"/>
</dbReference>
<comment type="similarity">
    <text evidence="1">Belongs to the sigma-70 factor family. ECF subfamily.</text>
</comment>
<dbReference type="SUPFAM" id="SSF88659">
    <property type="entry name" value="Sigma3 and sigma4 domains of RNA polymerase sigma factors"/>
    <property type="match status" value="1"/>
</dbReference>
<dbReference type="Gene3D" id="1.10.1740.10">
    <property type="match status" value="1"/>
</dbReference>
<evidence type="ECO:0000256" key="2">
    <source>
        <dbReference type="ARBA" id="ARBA00023015"/>
    </source>
</evidence>
<evidence type="ECO:0000256" key="4">
    <source>
        <dbReference type="ARBA" id="ARBA00023125"/>
    </source>
</evidence>
<evidence type="ECO:0000313" key="8">
    <source>
        <dbReference type="EMBL" id="MFB9446291.1"/>
    </source>
</evidence>
<dbReference type="InterPro" id="IPR013325">
    <property type="entry name" value="RNA_pol_sigma_r2"/>
</dbReference>
<dbReference type="NCBIfam" id="TIGR02937">
    <property type="entry name" value="sigma70-ECF"/>
    <property type="match status" value="1"/>
</dbReference>
<keyword evidence="9" id="KW-1185">Reference proteome</keyword>
<reference evidence="8 9" key="1">
    <citation type="submission" date="2024-09" db="EMBL/GenBank/DDBJ databases">
        <authorList>
            <person name="Sun Q."/>
            <person name="Mori K."/>
        </authorList>
    </citation>
    <scope>NUCLEOTIDE SEQUENCE [LARGE SCALE GENOMIC DNA]</scope>
    <source>
        <strain evidence="8 9">JCM 3307</strain>
    </source>
</reference>
<keyword evidence="4" id="KW-0238">DNA-binding</keyword>
<evidence type="ECO:0000313" key="9">
    <source>
        <dbReference type="Proteomes" id="UP001589608"/>
    </source>
</evidence>
<dbReference type="CDD" id="cd06171">
    <property type="entry name" value="Sigma70_r4"/>
    <property type="match status" value="1"/>
</dbReference>
<keyword evidence="3" id="KW-0731">Sigma factor</keyword>
<dbReference type="SUPFAM" id="SSF88946">
    <property type="entry name" value="Sigma2 domain of RNA polymerase sigma factors"/>
    <property type="match status" value="1"/>
</dbReference>
<keyword evidence="5" id="KW-0804">Transcription</keyword>
<dbReference type="InterPro" id="IPR036388">
    <property type="entry name" value="WH-like_DNA-bd_sf"/>
</dbReference>
<evidence type="ECO:0000259" key="6">
    <source>
        <dbReference type="Pfam" id="PF04542"/>
    </source>
</evidence>
<dbReference type="InterPro" id="IPR039425">
    <property type="entry name" value="RNA_pol_sigma-70-like"/>
</dbReference>
<feature type="domain" description="RNA polymerase sigma factor 70 region 4 type 2" evidence="7">
    <location>
        <begin position="115"/>
        <end position="167"/>
    </location>
</feature>
<dbReference type="PANTHER" id="PTHR43133">
    <property type="entry name" value="RNA POLYMERASE ECF-TYPE SIGMA FACTO"/>
    <property type="match status" value="1"/>
</dbReference>
<dbReference type="PANTHER" id="PTHR43133:SF50">
    <property type="entry name" value="ECF RNA POLYMERASE SIGMA FACTOR SIGM"/>
    <property type="match status" value="1"/>
</dbReference>
<dbReference type="Pfam" id="PF08281">
    <property type="entry name" value="Sigma70_r4_2"/>
    <property type="match status" value="1"/>
</dbReference>
<organism evidence="8 9">
    <name type="scientific">Dactylosporangium vinaceum</name>
    <dbReference type="NCBI Taxonomy" id="53362"/>
    <lineage>
        <taxon>Bacteria</taxon>
        <taxon>Bacillati</taxon>
        <taxon>Actinomycetota</taxon>
        <taxon>Actinomycetes</taxon>
        <taxon>Micromonosporales</taxon>
        <taxon>Micromonosporaceae</taxon>
        <taxon>Dactylosporangium</taxon>
    </lineage>
</organism>
<dbReference type="InterPro" id="IPR014284">
    <property type="entry name" value="RNA_pol_sigma-70_dom"/>
</dbReference>
<feature type="domain" description="RNA polymerase sigma-70 region 2" evidence="6">
    <location>
        <begin position="41"/>
        <end position="93"/>
    </location>
</feature>
<protein>
    <submittedName>
        <fullName evidence="8">RNA polymerase sigma factor</fullName>
    </submittedName>
</protein>
<dbReference type="InterPro" id="IPR013324">
    <property type="entry name" value="RNA_pol_sigma_r3/r4-like"/>
</dbReference>
<dbReference type="Pfam" id="PF04542">
    <property type="entry name" value="Sigma70_r2"/>
    <property type="match status" value="1"/>
</dbReference>
<evidence type="ECO:0000256" key="1">
    <source>
        <dbReference type="ARBA" id="ARBA00010641"/>
    </source>
</evidence>
<dbReference type="EMBL" id="JBHMCA010000046">
    <property type="protein sequence ID" value="MFB9446291.1"/>
    <property type="molecule type" value="Genomic_DNA"/>
</dbReference>